<dbReference type="InterPro" id="IPR053150">
    <property type="entry name" value="Teicoplanin_resist-assoc"/>
</dbReference>
<organism evidence="3 4">
    <name type="scientific">Halalkalibacillus sediminis</name>
    <dbReference type="NCBI Taxonomy" id="2018042"/>
    <lineage>
        <taxon>Bacteria</taxon>
        <taxon>Bacillati</taxon>
        <taxon>Bacillota</taxon>
        <taxon>Bacilli</taxon>
        <taxon>Bacillales</taxon>
        <taxon>Bacillaceae</taxon>
        <taxon>Halalkalibacillus</taxon>
    </lineage>
</organism>
<reference evidence="3 4" key="1">
    <citation type="submission" date="2017-06" db="EMBL/GenBank/DDBJ databases">
        <title>the draft geome sequence of Illustriluteabacillus marina B3227.</title>
        <authorList>
            <person name="He R.-H."/>
            <person name="Du Z.-J."/>
        </authorList>
    </citation>
    <scope>NUCLEOTIDE SEQUENCE [LARGE SCALE GENOMIC DNA]</scope>
    <source>
        <strain evidence="3 4">B3227</strain>
    </source>
</reference>
<keyword evidence="1" id="KW-0812">Transmembrane</keyword>
<dbReference type="RefSeq" id="WP_101332118.1">
    <property type="nucleotide sequence ID" value="NZ_PJNH01000003.1"/>
</dbReference>
<feature type="transmembrane region" description="Helical" evidence="1">
    <location>
        <begin position="115"/>
        <end position="136"/>
    </location>
</feature>
<dbReference type="Proteomes" id="UP000243524">
    <property type="component" value="Unassembled WGS sequence"/>
</dbReference>
<sequence length="171" mass="20020">MSALYVWIVLASVMLLWVLFRFLRSRNRKIRFKREFIGNLLFVYLLAVFYLTMEPFRFTPPIVGQGGTTGFDTELFYQLSRMVDPELMLLYSFGNIALFIPFGILIPSIVKFLRYFLLTLIAGFLFSLSIEFTQLYFTVNRSATVDDLFFNTLGTAIGYVIFAMFRKWLKV</sequence>
<dbReference type="PANTHER" id="PTHR36834:SF1">
    <property type="entry name" value="INTEGRAL MEMBRANE PROTEIN"/>
    <property type="match status" value="1"/>
</dbReference>
<evidence type="ECO:0000256" key="1">
    <source>
        <dbReference type="SAM" id="Phobius"/>
    </source>
</evidence>
<feature type="transmembrane region" description="Helical" evidence="1">
    <location>
        <begin position="6"/>
        <end position="24"/>
    </location>
</feature>
<comment type="caution">
    <text evidence="3">The sequence shown here is derived from an EMBL/GenBank/DDBJ whole genome shotgun (WGS) entry which is preliminary data.</text>
</comment>
<proteinExistence type="predicted"/>
<evidence type="ECO:0000313" key="4">
    <source>
        <dbReference type="Proteomes" id="UP000243524"/>
    </source>
</evidence>
<dbReference type="OrthoDB" id="4822551at2"/>
<dbReference type="AlphaFoldDB" id="A0A2I0QT49"/>
<keyword evidence="1" id="KW-1133">Transmembrane helix</keyword>
<dbReference type="EMBL" id="PJNH01000003">
    <property type="protein sequence ID" value="PKR77290.1"/>
    <property type="molecule type" value="Genomic_DNA"/>
</dbReference>
<dbReference type="PANTHER" id="PTHR36834">
    <property type="entry name" value="MEMBRANE PROTEIN-RELATED"/>
    <property type="match status" value="1"/>
</dbReference>
<dbReference type="InterPro" id="IPR006976">
    <property type="entry name" value="VanZ-like"/>
</dbReference>
<name>A0A2I0QT49_9BACI</name>
<feature type="domain" description="VanZ-like" evidence="2">
    <location>
        <begin position="42"/>
        <end position="165"/>
    </location>
</feature>
<feature type="transmembrane region" description="Helical" evidence="1">
    <location>
        <begin position="36"/>
        <end position="53"/>
    </location>
</feature>
<evidence type="ECO:0000313" key="3">
    <source>
        <dbReference type="EMBL" id="PKR77290.1"/>
    </source>
</evidence>
<feature type="transmembrane region" description="Helical" evidence="1">
    <location>
        <begin position="148"/>
        <end position="165"/>
    </location>
</feature>
<accession>A0A2I0QT49</accession>
<protein>
    <recommendedName>
        <fullName evidence="2">VanZ-like domain-containing protein</fullName>
    </recommendedName>
</protein>
<gene>
    <name evidence="3" type="ORF">CEY16_11170</name>
</gene>
<keyword evidence="4" id="KW-1185">Reference proteome</keyword>
<keyword evidence="1" id="KW-0472">Membrane</keyword>
<dbReference type="Pfam" id="PF04892">
    <property type="entry name" value="VanZ"/>
    <property type="match status" value="1"/>
</dbReference>
<evidence type="ECO:0000259" key="2">
    <source>
        <dbReference type="Pfam" id="PF04892"/>
    </source>
</evidence>
<feature type="transmembrane region" description="Helical" evidence="1">
    <location>
        <begin position="88"/>
        <end position="108"/>
    </location>
</feature>